<feature type="DNA-binding region" description="H-T-H motif" evidence="2">
    <location>
        <begin position="29"/>
        <end position="48"/>
    </location>
</feature>
<dbReference type="InterPro" id="IPR009057">
    <property type="entry name" value="Homeodomain-like_sf"/>
</dbReference>
<name>A0ABU9DG92_9BACL</name>
<proteinExistence type="predicted"/>
<dbReference type="InterPro" id="IPR050624">
    <property type="entry name" value="HTH-type_Tx_Regulator"/>
</dbReference>
<dbReference type="Pfam" id="PF14278">
    <property type="entry name" value="TetR_C_8"/>
    <property type="match status" value="1"/>
</dbReference>
<dbReference type="PANTHER" id="PTHR43479:SF23">
    <property type="entry name" value="HTH TETR-TYPE DOMAIN-CONTAINING PROTEIN"/>
    <property type="match status" value="1"/>
</dbReference>
<sequence>MDRRIQRTRQVIVEAFLSLLEQKDFSEIIIKDITEKANVNRSTFYLHYLDKYDLLDKITAEHITALSEALHQDNISLYEYDPSPDVPDPYFIAMFEHIAKNEFFYKMMITKMPRSSFATKLQELIRDSCYVRISHISPEKKLIVPLDLLLDYLSSSLMGIIYKWLDQQMMYAPRYMALQLTRLSLSGTYEAMGLS</sequence>
<protein>
    <submittedName>
        <fullName evidence="4">TetR/AcrR family transcriptional regulator C-terminal domain-containing protein</fullName>
    </submittedName>
</protein>
<feature type="domain" description="HTH tetR-type" evidence="3">
    <location>
        <begin position="6"/>
        <end position="66"/>
    </location>
</feature>
<reference evidence="4 5" key="1">
    <citation type="submission" date="2024-04" db="EMBL/GenBank/DDBJ databases">
        <title>draft genome sequnece of Paenibacillus filicis.</title>
        <authorList>
            <person name="Kim D.-U."/>
        </authorList>
    </citation>
    <scope>NUCLEOTIDE SEQUENCE [LARGE SCALE GENOMIC DNA]</scope>
    <source>
        <strain evidence="4 5">KACC14197</strain>
    </source>
</reference>
<organism evidence="4 5">
    <name type="scientific">Paenibacillus filicis</name>
    <dbReference type="NCBI Taxonomy" id="669464"/>
    <lineage>
        <taxon>Bacteria</taxon>
        <taxon>Bacillati</taxon>
        <taxon>Bacillota</taxon>
        <taxon>Bacilli</taxon>
        <taxon>Bacillales</taxon>
        <taxon>Paenibacillaceae</taxon>
        <taxon>Paenibacillus</taxon>
    </lineage>
</organism>
<dbReference type="RefSeq" id="WP_341414143.1">
    <property type="nucleotide sequence ID" value="NZ_JBBPCC010000002.1"/>
</dbReference>
<evidence type="ECO:0000313" key="5">
    <source>
        <dbReference type="Proteomes" id="UP001469365"/>
    </source>
</evidence>
<keyword evidence="5" id="KW-1185">Reference proteome</keyword>
<comment type="caution">
    <text evidence="4">The sequence shown here is derived from an EMBL/GenBank/DDBJ whole genome shotgun (WGS) entry which is preliminary data.</text>
</comment>
<gene>
    <name evidence="4" type="ORF">WMW72_04070</name>
</gene>
<keyword evidence="1 2" id="KW-0238">DNA-binding</keyword>
<dbReference type="Proteomes" id="UP001469365">
    <property type="component" value="Unassembled WGS sequence"/>
</dbReference>
<dbReference type="InterPro" id="IPR001647">
    <property type="entry name" value="HTH_TetR"/>
</dbReference>
<evidence type="ECO:0000259" key="3">
    <source>
        <dbReference type="PROSITE" id="PS50977"/>
    </source>
</evidence>
<evidence type="ECO:0000256" key="1">
    <source>
        <dbReference type="ARBA" id="ARBA00023125"/>
    </source>
</evidence>
<dbReference type="PANTHER" id="PTHR43479">
    <property type="entry name" value="ACREF/ENVCD OPERON REPRESSOR-RELATED"/>
    <property type="match status" value="1"/>
</dbReference>
<dbReference type="EMBL" id="JBBPCC010000002">
    <property type="protein sequence ID" value="MEK8127083.1"/>
    <property type="molecule type" value="Genomic_DNA"/>
</dbReference>
<evidence type="ECO:0000256" key="2">
    <source>
        <dbReference type="PROSITE-ProRule" id="PRU00335"/>
    </source>
</evidence>
<dbReference type="PROSITE" id="PS50977">
    <property type="entry name" value="HTH_TETR_2"/>
    <property type="match status" value="1"/>
</dbReference>
<dbReference type="Pfam" id="PF00440">
    <property type="entry name" value="TetR_N"/>
    <property type="match status" value="1"/>
</dbReference>
<dbReference type="Gene3D" id="1.10.357.10">
    <property type="entry name" value="Tetracycline Repressor, domain 2"/>
    <property type="match status" value="1"/>
</dbReference>
<evidence type="ECO:0000313" key="4">
    <source>
        <dbReference type="EMBL" id="MEK8127083.1"/>
    </source>
</evidence>
<dbReference type="InterPro" id="IPR039532">
    <property type="entry name" value="TetR_C_Firmicutes"/>
</dbReference>
<dbReference type="SUPFAM" id="SSF46689">
    <property type="entry name" value="Homeodomain-like"/>
    <property type="match status" value="1"/>
</dbReference>
<accession>A0ABU9DG92</accession>